<keyword evidence="3" id="KW-1185">Reference proteome</keyword>
<reference evidence="3" key="1">
    <citation type="submission" date="2017-05" db="EMBL/GenBank/DDBJ databases">
        <authorList>
            <person name="Sung H."/>
        </authorList>
    </citation>
    <scope>NUCLEOTIDE SEQUENCE [LARGE SCALE GENOMIC DNA]</scope>
    <source>
        <strain evidence="3">AR23208</strain>
    </source>
</reference>
<evidence type="ECO:0000313" key="2">
    <source>
        <dbReference type="EMBL" id="ARU63751.1"/>
    </source>
</evidence>
<feature type="compositionally biased region" description="Basic and acidic residues" evidence="1">
    <location>
        <begin position="67"/>
        <end position="77"/>
    </location>
</feature>
<name>A0A1Y0ITA3_9BACL</name>
<dbReference type="RefSeq" id="WP_087459083.1">
    <property type="nucleotide sequence ID" value="NZ_CP021434.1"/>
</dbReference>
<dbReference type="Proteomes" id="UP000195437">
    <property type="component" value="Chromosome"/>
</dbReference>
<proteinExistence type="predicted"/>
<dbReference type="Pfam" id="PF19651">
    <property type="entry name" value="DUF6154"/>
    <property type="match status" value="1"/>
</dbReference>
<dbReference type="InterPro" id="IPR046152">
    <property type="entry name" value="DUF6154"/>
</dbReference>
<sequence>MKFVNDLYNHYREQLVGDEEDAVIIVSGILEELEKEHLMEIISDMNRQELYEMLGRYMVEQLRDKMSRDGVGKHDGGPDLTGGGIH</sequence>
<protein>
    <recommendedName>
        <fullName evidence="4">Cytosolic protein</fullName>
    </recommendedName>
</protein>
<evidence type="ECO:0000313" key="3">
    <source>
        <dbReference type="Proteomes" id="UP000195437"/>
    </source>
</evidence>
<feature type="region of interest" description="Disordered" evidence="1">
    <location>
        <begin position="67"/>
        <end position="86"/>
    </location>
</feature>
<dbReference type="EMBL" id="CP021434">
    <property type="protein sequence ID" value="ARU63751.1"/>
    <property type="molecule type" value="Genomic_DNA"/>
</dbReference>
<accession>A0A1Y0ITA3</accession>
<organism evidence="2 3">
    <name type="scientific">Tumebacillus avium</name>
    <dbReference type="NCBI Taxonomy" id="1903704"/>
    <lineage>
        <taxon>Bacteria</taxon>
        <taxon>Bacillati</taxon>
        <taxon>Bacillota</taxon>
        <taxon>Bacilli</taxon>
        <taxon>Bacillales</taxon>
        <taxon>Alicyclobacillaceae</taxon>
        <taxon>Tumebacillus</taxon>
    </lineage>
</organism>
<evidence type="ECO:0000256" key="1">
    <source>
        <dbReference type="SAM" id="MobiDB-lite"/>
    </source>
</evidence>
<dbReference type="KEGG" id="tum:CBW65_02270"/>
<dbReference type="OrthoDB" id="2381948at2"/>
<evidence type="ECO:0008006" key="4">
    <source>
        <dbReference type="Google" id="ProtNLM"/>
    </source>
</evidence>
<dbReference type="AlphaFoldDB" id="A0A1Y0ITA3"/>
<gene>
    <name evidence="2" type="ORF">CBW65_02270</name>
</gene>